<sequence length="111" mass="12539">MPIDDRLATPTVMLLLTLDLQLRVATRSHILSLDIFDFCHPIDGDEAKKDGGFAEAIGLKWNTRRSPRWFSLPLSWQVPYLGYRTHSKILTLVGLCTLKDSCGQKLAQLEV</sequence>
<organism evidence="1 2">
    <name type="scientific">Zizania palustris</name>
    <name type="common">Northern wild rice</name>
    <dbReference type="NCBI Taxonomy" id="103762"/>
    <lineage>
        <taxon>Eukaryota</taxon>
        <taxon>Viridiplantae</taxon>
        <taxon>Streptophyta</taxon>
        <taxon>Embryophyta</taxon>
        <taxon>Tracheophyta</taxon>
        <taxon>Spermatophyta</taxon>
        <taxon>Magnoliopsida</taxon>
        <taxon>Liliopsida</taxon>
        <taxon>Poales</taxon>
        <taxon>Poaceae</taxon>
        <taxon>BOP clade</taxon>
        <taxon>Oryzoideae</taxon>
        <taxon>Oryzeae</taxon>
        <taxon>Zizaniinae</taxon>
        <taxon>Zizania</taxon>
    </lineage>
</organism>
<accession>A0A8J5VWB8</accession>
<dbReference type="Proteomes" id="UP000729402">
    <property type="component" value="Unassembled WGS sequence"/>
</dbReference>
<comment type="caution">
    <text evidence="1">The sequence shown here is derived from an EMBL/GenBank/DDBJ whole genome shotgun (WGS) entry which is preliminary data.</text>
</comment>
<reference evidence="1" key="1">
    <citation type="journal article" date="2021" name="bioRxiv">
        <title>Whole Genome Assembly and Annotation of Northern Wild Rice, Zizania palustris L., Supports a Whole Genome Duplication in the Zizania Genus.</title>
        <authorList>
            <person name="Haas M."/>
            <person name="Kono T."/>
            <person name="Macchietto M."/>
            <person name="Millas R."/>
            <person name="McGilp L."/>
            <person name="Shao M."/>
            <person name="Duquette J."/>
            <person name="Hirsch C.N."/>
            <person name="Kimball J."/>
        </authorList>
    </citation>
    <scope>NUCLEOTIDE SEQUENCE</scope>
    <source>
        <tissue evidence="1">Fresh leaf tissue</tissue>
    </source>
</reference>
<dbReference type="AlphaFoldDB" id="A0A8J5VWB8"/>
<proteinExistence type="predicted"/>
<protein>
    <submittedName>
        <fullName evidence="1">Uncharacterized protein</fullName>
    </submittedName>
</protein>
<dbReference type="EMBL" id="JAAALK010000287">
    <property type="protein sequence ID" value="KAG8059689.1"/>
    <property type="molecule type" value="Genomic_DNA"/>
</dbReference>
<reference evidence="1" key="2">
    <citation type="submission" date="2021-02" db="EMBL/GenBank/DDBJ databases">
        <authorList>
            <person name="Kimball J.A."/>
            <person name="Haas M.W."/>
            <person name="Macchietto M."/>
            <person name="Kono T."/>
            <person name="Duquette J."/>
            <person name="Shao M."/>
        </authorList>
    </citation>
    <scope>NUCLEOTIDE SEQUENCE</scope>
    <source>
        <tissue evidence="1">Fresh leaf tissue</tissue>
    </source>
</reference>
<keyword evidence="2" id="KW-1185">Reference proteome</keyword>
<gene>
    <name evidence="1" type="ORF">GUJ93_ZPchr0002g24219</name>
</gene>
<name>A0A8J5VWB8_ZIZPA</name>
<evidence type="ECO:0000313" key="1">
    <source>
        <dbReference type="EMBL" id="KAG8059689.1"/>
    </source>
</evidence>
<evidence type="ECO:0000313" key="2">
    <source>
        <dbReference type="Proteomes" id="UP000729402"/>
    </source>
</evidence>